<dbReference type="InterPro" id="IPR013783">
    <property type="entry name" value="Ig-like_fold"/>
</dbReference>
<proteinExistence type="predicted"/>
<dbReference type="Pfam" id="PF00041">
    <property type="entry name" value="fn3"/>
    <property type="match status" value="3"/>
</dbReference>
<gene>
    <name evidence="5" type="ORF">X801_00568</name>
</gene>
<feature type="domain" description="Ig-like" evidence="3">
    <location>
        <begin position="346"/>
        <end position="440"/>
    </location>
</feature>
<dbReference type="InterPro" id="IPR036179">
    <property type="entry name" value="Ig-like_dom_sf"/>
</dbReference>
<dbReference type="PROSITE" id="PS50835">
    <property type="entry name" value="IG_LIKE"/>
    <property type="match status" value="1"/>
</dbReference>
<dbReference type="AlphaFoldDB" id="A0A1S8X9Z8"/>
<evidence type="ECO:0000259" key="4">
    <source>
        <dbReference type="PROSITE" id="PS50853"/>
    </source>
</evidence>
<sequence>MSDYKLTSHASFIFIDLPGPPRNLRAVADKDGQVLLEWSTPQSDGGSKIINYVVEKSTAASGAPWAEVPLPDSAETERVLKHLKVSDGIYGPPVDLKIPEFCELKNAKKRRHLGRIYKGECFLRVSAVNEAGRGSASNIAEVTVKKVAAEPSAPGQPTVEVVSDGCVQLRWALPLDEGQGGPIKGYEIQVCEVGSTKWRPLTDKLCPFNEIRLDGLGTDKDLMFRVVAVNQAGRSAPSESSRPIRLEIDVKFIRHLEPITITELPADAVFECELSRPGMNLIWSKDGRDLSLSTRCVYDVTGVGDKAFCVHRLTLVKLGPSEQGHYAARLPTGVKSEADLVIECPPRIMYDASKDIELIAGKSSVIEVPYSGAPVPDVNWSFNSGPLPVGPVKESPMASVDTVYGLTCLRLRQVNREASGSYKLVVSNELGKATLELKVSVLDRPGPVRRLRCAVDDTQPSAAIVAWEEPKDAGGSPITGYIVEKREANKRSWTSLGPAEPGLNRVATGLTPNTAYFFRVMAQNASGCSEPTETETPLVIPSKTKPPSAPGSPEVNDVGTNSCRVSWQPPSSDGGARLAFYHLEKRANQKGNWVRATDGKLSIPESQVAAPYSINVMGLVPDNVYEFRVAAENADSLVSDFSTPSHRISTQAPFSLPGKPSRPELKNVTEKSATLNWKAPYDDGGDTIKRYIVQYKVVELDM</sequence>
<feature type="domain" description="Fibronectin type-III" evidence="4">
    <location>
        <begin position="659"/>
        <end position="702"/>
    </location>
</feature>
<feature type="domain" description="Fibronectin type-III" evidence="4">
    <location>
        <begin position="549"/>
        <end position="653"/>
    </location>
</feature>
<dbReference type="InterPro" id="IPR007110">
    <property type="entry name" value="Ig-like_dom"/>
</dbReference>
<keyword evidence="6" id="KW-1185">Reference proteome</keyword>
<dbReference type="PANTHER" id="PTHR14340">
    <property type="entry name" value="MICROFIBRIL-ASSOCIATED GLYCOPROTEIN 3"/>
    <property type="match status" value="1"/>
</dbReference>
<feature type="domain" description="Fibronectin type-III" evidence="4">
    <location>
        <begin position="153"/>
        <end position="249"/>
    </location>
</feature>
<dbReference type="InterPro" id="IPR003961">
    <property type="entry name" value="FN3_dom"/>
</dbReference>
<evidence type="ECO:0000313" key="6">
    <source>
        <dbReference type="Proteomes" id="UP000243686"/>
    </source>
</evidence>
<dbReference type="SMART" id="SM00060">
    <property type="entry name" value="FN3"/>
    <property type="match status" value="4"/>
</dbReference>
<reference evidence="5 6" key="1">
    <citation type="submission" date="2015-03" db="EMBL/GenBank/DDBJ databases">
        <title>Draft genome of the nematode, Opisthorchis viverrini.</title>
        <authorList>
            <person name="Mitreva M."/>
        </authorList>
    </citation>
    <scope>NUCLEOTIDE SEQUENCE [LARGE SCALE GENOMIC DNA]</scope>
    <source>
        <strain evidence="5">Khon Kaen</strain>
    </source>
</reference>
<organism evidence="5 6">
    <name type="scientific">Opisthorchis viverrini</name>
    <name type="common">Southeast Asian liver fluke</name>
    <dbReference type="NCBI Taxonomy" id="6198"/>
    <lineage>
        <taxon>Eukaryota</taxon>
        <taxon>Metazoa</taxon>
        <taxon>Spiralia</taxon>
        <taxon>Lophotrochozoa</taxon>
        <taxon>Platyhelminthes</taxon>
        <taxon>Trematoda</taxon>
        <taxon>Digenea</taxon>
        <taxon>Opisthorchiida</taxon>
        <taxon>Opisthorchiata</taxon>
        <taxon>Opisthorchiidae</taxon>
        <taxon>Opisthorchis</taxon>
    </lineage>
</organism>
<accession>A0A1S8X9Z8</accession>
<evidence type="ECO:0000256" key="2">
    <source>
        <dbReference type="SAM" id="MobiDB-lite"/>
    </source>
</evidence>
<feature type="region of interest" description="Disordered" evidence="2">
    <location>
        <begin position="528"/>
        <end position="556"/>
    </location>
</feature>
<dbReference type="SUPFAM" id="SSF49265">
    <property type="entry name" value="Fibronectin type III"/>
    <property type="match status" value="3"/>
</dbReference>
<dbReference type="CDD" id="cd00063">
    <property type="entry name" value="FN3"/>
    <property type="match status" value="5"/>
</dbReference>
<evidence type="ECO:0000313" key="5">
    <source>
        <dbReference type="EMBL" id="OON23518.1"/>
    </source>
</evidence>
<dbReference type="Gene3D" id="2.60.40.10">
    <property type="entry name" value="Immunoglobulins"/>
    <property type="match status" value="7"/>
</dbReference>
<dbReference type="SUPFAM" id="SSF48726">
    <property type="entry name" value="Immunoglobulin"/>
    <property type="match status" value="2"/>
</dbReference>
<feature type="domain" description="Fibronectin type-III" evidence="4">
    <location>
        <begin position="447"/>
        <end position="547"/>
    </location>
</feature>
<evidence type="ECO:0000259" key="3">
    <source>
        <dbReference type="PROSITE" id="PS50835"/>
    </source>
</evidence>
<protein>
    <submittedName>
        <fullName evidence="5">Fibronectin type III domain protein</fullName>
    </submittedName>
</protein>
<name>A0A1S8X9Z8_OPIVI</name>
<dbReference type="InterPro" id="IPR013098">
    <property type="entry name" value="Ig_I-set"/>
</dbReference>
<dbReference type="Proteomes" id="UP000243686">
    <property type="component" value="Unassembled WGS sequence"/>
</dbReference>
<dbReference type="PRINTS" id="PR00014">
    <property type="entry name" value="FNTYPEIII"/>
</dbReference>
<dbReference type="PANTHER" id="PTHR14340:SF11">
    <property type="entry name" value="IG-LIKE DOMAIN-CONTAINING PROTEIN"/>
    <property type="match status" value="1"/>
</dbReference>
<dbReference type="Pfam" id="PF07679">
    <property type="entry name" value="I-set"/>
    <property type="match status" value="1"/>
</dbReference>
<dbReference type="InterPro" id="IPR036116">
    <property type="entry name" value="FN3_sf"/>
</dbReference>
<dbReference type="PROSITE" id="PS50853">
    <property type="entry name" value="FN3"/>
    <property type="match status" value="4"/>
</dbReference>
<evidence type="ECO:0000256" key="1">
    <source>
        <dbReference type="ARBA" id="ARBA00023319"/>
    </source>
</evidence>
<dbReference type="EMBL" id="KV891530">
    <property type="protein sequence ID" value="OON23518.1"/>
    <property type="molecule type" value="Genomic_DNA"/>
</dbReference>
<keyword evidence="1" id="KW-0393">Immunoglobulin domain</keyword>